<name>A0A2V3A026_9BACI</name>
<gene>
    <name evidence="1" type="ORF">DFO73_10914</name>
</gene>
<proteinExistence type="predicted"/>
<dbReference type="EMBL" id="QGTW01000009">
    <property type="protein sequence ID" value="PWW26851.1"/>
    <property type="molecule type" value="Genomic_DNA"/>
</dbReference>
<sequence>MKGLGLVLVPLFNLFNVKLCTRKLPPPNAVVPQKNYPKYPPYYETILKLYKEIKDKKKGRK</sequence>
<comment type="caution">
    <text evidence="1">The sequence shown here is derived from an EMBL/GenBank/DDBJ whole genome shotgun (WGS) entry which is preliminary data.</text>
</comment>
<accession>A0A2V3A026</accession>
<evidence type="ECO:0000313" key="1">
    <source>
        <dbReference type="EMBL" id="PWW26851.1"/>
    </source>
</evidence>
<dbReference type="Proteomes" id="UP000247150">
    <property type="component" value="Unassembled WGS sequence"/>
</dbReference>
<protein>
    <submittedName>
        <fullName evidence="1">Uncharacterized protein</fullName>
    </submittedName>
</protein>
<dbReference type="AlphaFoldDB" id="A0A2V3A026"/>
<evidence type="ECO:0000313" key="2">
    <source>
        <dbReference type="Proteomes" id="UP000247150"/>
    </source>
</evidence>
<organism evidence="1 2">
    <name type="scientific">Cytobacillus oceanisediminis</name>
    <dbReference type="NCBI Taxonomy" id="665099"/>
    <lineage>
        <taxon>Bacteria</taxon>
        <taxon>Bacillati</taxon>
        <taxon>Bacillota</taxon>
        <taxon>Bacilli</taxon>
        <taxon>Bacillales</taxon>
        <taxon>Bacillaceae</taxon>
        <taxon>Cytobacillus</taxon>
    </lineage>
</organism>
<reference evidence="1 2" key="1">
    <citation type="submission" date="2018-05" db="EMBL/GenBank/DDBJ databases">
        <title>Freshwater and sediment microbial communities from various areas in North America, analyzing microbe dynamics in response to fracking.</title>
        <authorList>
            <person name="Lamendella R."/>
        </authorList>
    </citation>
    <scope>NUCLEOTIDE SEQUENCE [LARGE SCALE GENOMIC DNA]</scope>
    <source>
        <strain evidence="1 2">15_TX</strain>
    </source>
</reference>